<gene>
    <name evidence="1" type="ORF">GDO54_014349</name>
</gene>
<accession>A0AAV3AEL5</accession>
<name>A0AAV3AEL5_PYXAD</name>
<evidence type="ECO:0000313" key="2">
    <source>
        <dbReference type="Proteomes" id="UP001181693"/>
    </source>
</evidence>
<sequence length="87" mass="10991">MHIKYFRTLFVSESFFSSFPFSKNWCFLWSEKYGTSHKHFLFSYKNIIFIQSIKEDYIYHYMHASLIYYYYDSYLFDVFHNICFFRN</sequence>
<evidence type="ECO:0000313" key="1">
    <source>
        <dbReference type="EMBL" id="DBA23435.1"/>
    </source>
</evidence>
<reference evidence="1" key="1">
    <citation type="thesis" date="2020" institute="ProQuest LLC" country="789 East Eisenhower Parkway, Ann Arbor, MI, USA">
        <title>Comparative Genomics and Chromosome Evolution.</title>
        <authorList>
            <person name="Mudd A.B."/>
        </authorList>
    </citation>
    <scope>NUCLEOTIDE SEQUENCE</scope>
    <source>
        <strain evidence="1">1538</strain>
        <tissue evidence="1">Blood</tissue>
    </source>
</reference>
<protein>
    <submittedName>
        <fullName evidence="1">Uncharacterized protein</fullName>
    </submittedName>
</protein>
<proteinExistence type="predicted"/>
<dbReference type="EMBL" id="DYDO01000006">
    <property type="protein sequence ID" value="DBA23435.1"/>
    <property type="molecule type" value="Genomic_DNA"/>
</dbReference>
<dbReference type="Proteomes" id="UP001181693">
    <property type="component" value="Unassembled WGS sequence"/>
</dbReference>
<keyword evidence="2" id="KW-1185">Reference proteome</keyword>
<dbReference type="AlphaFoldDB" id="A0AAV3AEL5"/>
<organism evidence="1 2">
    <name type="scientific">Pyxicephalus adspersus</name>
    <name type="common">African bullfrog</name>
    <dbReference type="NCBI Taxonomy" id="30357"/>
    <lineage>
        <taxon>Eukaryota</taxon>
        <taxon>Metazoa</taxon>
        <taxon>Chordata</taxon>
        <taxon>Craniata</taxon>
        <taxon>Vertebrata</taxon>
        <taxon>Euteleostomi</taxon>
        <taxon>Amphibia</taxon>
        <taxon>Batrachia</taxon>
        <taxon>Anura</taxon>
        <taxon>Neobatrachia</taxon>
        <taxon>Ranoidea</taxon>
        <taxon>Pyxicephalidae</taxon>
        <taxon>Pyxicephalinae</taxon>
        <taxon>Pyxicephalus</taxon>
    </lineage>
</organism>
<comment type="caution">
    <text evidence="1">The sequence shown here is derived from an EMBL/GenBank/DDBJ whole genome shotgun (WGS) entry which is preliminary data.</text>
</comment>